<gene>
    <name evidence="2" type="primary">MPV17</name>
</gene>
<name>A0ABI7X6K6_FELCA</name>
<sequence length="165" mass="17136">MAGGALTETGRTLGKGFAHRLRAEPFSTGICGSVHSHSSPGSRVKLGGQPDGRAGLAAEVPPPVGSREGLDARAGIMALWRAYQRALTVHPWKVQVLTAGPRSGRLVQGFGPARPWHHQGRCAEEDAVGSGGLCPLFSRLFPPTGRSTQRTVSPGQLGQATAGLS</sequence>
<reference evidence="2" key="2">
    <citation type="submission" date="2025-08" db="UniProtKB">
        <authorList>
            <consortium name="Ensembl"/>
        </authorList>
    </citation>
    <scope>IDENTIFICATION</scope>
    <source>
        <strain evidence="2">breed Abyssinian</strain>
    </source>
</reference>
<keyword evidence="3" id="KW-1185">Reference proteome</keyword>
<dbReference type="Proteomes" id="UP000823872">
    <property type="component" value="Chromosome A3"/>
</dbReference>
<accession>A0ABI7X6K6</accession>
<feature type="region of interest" description="Disordered" evidence="1">
    <location>
        <begin position="145"/>
        <end position="165"/>
    </location>
</feature>
<dbReference type="Ensembl" id="ENSFCTT00005027892.1">
    <property type="protein sequence ID" value="ENSFCTP00005018152.1"/>
    <property type="gene ID" value="ENSFCTG00005009952.1"/>
</dbReference>
<evidence type="ECO:0000313" key="3">
    <source>
        <dbReference type="Proteomes" id="UP000823872"/>
    </source>
</evidence>
<protein>
    <submittedName>
        <fullName evidence="2">Mitochondrial inner membrane protein MPV17</fullName>
    </submittedName>
</protein>
<proteinExistence type="predicted"/>
<organism evidence="2 3">
    <name type="scientific">Felis catus</name>
    <name type="common">Cat</name>
    <name type="synonym">Felis silvestris catus</name>
    <dbReference type="NCBI Taxonomy" id="9685"/>
    <lineage>
        <taxon>Eukaryota</taxon>
        <taxon>Metazoa</taxon>
        <taxon>Chordata</taxon>
        <taxon>Craniata</taxon>
        <taxon>Vertebrata</taxon>
        <taxon>Euteleostomi</taxon>
        <taxon>Mammalia</taxon>
        <taxon>Eutheria</taxon>
        <taxon>Laurasiatheria</taxon>
        <taxon>Carnivora</taxon>
        <taxon>Feliformia</taxon>
        <taxon>Felidae</taxon>
        <taxon>Felinae</taxon>
        <taxon>Felis</taxon>
    </lineage>
</organism>
<reference evidence="2" key="3">
    <citation type="submission" date="2025-09" db="UniProtKB">
        <authorList>
            <consortium name="Ensembl"/>
        </authorList>
    </citation>
    <scope>IDENTIFICATION</scope>
    <source>
        <strain evidence="2">breed Abyssinian</strain>
    </source>
</reference>
<dbReference type="GeneTree" id="ENSGT00940000160891"/>
<reference evidence="2 3" key="1">
    <citation type="submission" date="2021-02" db="EMBL/GenBank/DDBJ databases">
        <title>Safari Cat Assemblies.</title>
        <authorList>
            <person name="Bredemeyer K.R."/>
            <person name="Murphy W.J."/>
        </authorList>
    </citation>
    <scope>NUCLEOTIDE SEQUENCE [LARGE SCALE GENOMIC DNA]</scope>
</reference>
<evidence type="ECO:0000313" key="2">
    <source>
        <dbReference type="Ensembl" id="ENSFCTP00005018152.1"/>
    </source>
</evidence>
<evidence type="ECO:0000256" key="1">
    <source>
        <dbReference type="SAM" id="MobiDB-lite"/>
    </source>
</evidence>